<dbReference type="InterPro" id="IPR023346">
    <property type="entry name" value="Lysozyme-like_dom_sf"/>
</dbReference>
<protein>
    <recommendedName>
        <fullName evidence="2">Transglycosylase SLT domain-containing protein</fullName>
    </recommendedName>
</protein>
<feature type="region of interest" description="Disordered" evidence="1">
    <location>
        <begin position="553"/>
        <end position="590"/>
    </location>
</feature>
<evidence type="ECO:0000313" key="3">
    <source>
        <dbReference type="EMBL" id="SVA46457.1"/>
    </source>
</evidence>
<dbReference type="PANTHER" id="PTHR37423">
    <property type="entry name" value="SOLUBLE LYTIC MUREIN TRANSGLYCOSYLASE-RELATED"/>
    <property type="match status" value="1"/>
</dbReference>
<evidence type="ECO:0000259" key="2">
    <source>
        <dbReference type="Pfam" id="PF01464"/>
    </source>
</evidence>
<gene>
    <name evidence="3" type="ORF">METZ01_LOCUS99311</name>
</gene>
<feature type="region of interest" description="Disordered" evidence="1">
    <location>
        <begin position="1110"/>
        <end position="1137"/>
    </location>
</feature>
<sequence>MANEDGTLNNADIISRITSLNIPTNGNGQNTAVAPSPHDASKARTLQNKALAIQNLQQAAALKQANEAFSKQVASTVPIIDIPSFVEHKDTSTEDLRSEDLRVPLSSNDLALPKAPTEKDMTTPFTELGEQRADPALVELANQAAIRHDVPQAIFNQLVKQESSWDPRARSNKDAMGLGQLRAGTAADLGLNLDTFGGPGSVWHPESNLNASAKYLRQGFDRYTKQGFSPTESWKISAGAYNAGMGNIKKAMKLVGGDVTSWDQIAAVLPQVTGKDNSTQTINYVNKLTGAITGIDTVDEQRRNIEITKRQEEMVPAKPGALEKLSESITNFSRHLIQTTKKAELNITEFAKSIIKKYPSLGIEYHPNEPDNSERNRKAVEQWVENYGPEFGVSLEYPDTSIDAEKQHELAVQAERLLEFKKKMQDSTLNRPQIVAAGHELAAPSKEPAKSQIGTPGQRATAADLAAQDKANDIARLRALQDTAKFKSTDKTILDKPILDILGSVYNKAGDLAKKVIDTIPADNDVPEPLIDPTPKDSPLFGEQIVRQQFKPPISDSTLPKFERDRTTPSFEDPIPNIFPPARMEDKSTPIKTENKTNGVIEYVDDSFGWRNPETNEVISGLTRPAAVAFSAYMLANQRGRAQWAPTPGSLEEQISKVKRSLGPPLETVFSAFTGPTTLSEVADRYGVSYEDVQKYRAMQGSTSLSTEQQAFAKTTAYKLLTIADEQAKRNQERSDYIREFAETYRKQYPTNDKHIAGATAAFHEVMKAHGGGAKGALAAVINAFKHDKLTFASQGWDSVGYTIAITMGNLPVQLGMFVALAMGTAKLGIQDWKKAHKGKEPPPEVIRDIKILSALRIAVEKASAGLLTKYLSELPLIGGPAAWAGKVHGKILEGIHPSVRSLKTFAGKVVITPAIKTGKAVIAEGGQETLDSIMEEWALIDPATVPEGERWKIDAGKSGLAFVHGGLGVFSTGAGVKVVDLATRTVLKLGDVITSESAAAQYNREYKERLLDPNIARVEDELKRAEDYKNADQKIIKELETVNEELGELLSIDRAGAEIGPNGEVITDSTYIKENFLALSLQIERGELTPQEALERVVSDLEAELSSKMETRDNLSSQVSKPLRYGETTASATDRGTYIKTKASIAALEQETELSEEQETELSEARKEQERLE</sequence>
<accession>A0A381W3I5</accession>
<name>A0A381W3I5_9ZZZZ</name>
<dbReference type="EMBL" id="UINC01010445">
    <property type="protein sequence ID" value="SVA46457.1"/>
    <property type="molecule type" value="Genomic_DNA"/>
</dbReference>
<feature type="region of interest" description="Disordered" evidence="1">
    <location>
        <begin position="1149"/>
        <end position="1174"/>
    </location>
</feature>
<feature type="compositionally biased region" description="Basic and acidic residues" evidence="1">
    <location>
        <begin position="1164"/>
        <end position="1174"/>
    </location>
</feature>
<feature type="non-terminal residue" evidence="3">
    <location>
        <position position="1174"/>
    </location>
</feature>
<feature type="domain" description="Transglycosylase SLT" evidence="2">
    <location>
        <begin position="140"/>
        <end position="255"/>
    </location>
</feature>
<dbReference type="Pfam" id="PF01464">
    <property type="entry name" value="SLT"/>
    <property type="match status" value="1"/>
</dbReference>
<dbReference type="PANTHER" id="PTHR37423:SF2">
    <property type="entry name" value="MEMBRANE-BOUND LYTIC MUREIN TRANSGLYCOSYLASE C"/>
    <property type="match status" value="1"/>
</dbReference>
<proteinExistence type="predicted"/>
<dbReference type="InterPro" id="IPR008258">
    <property type="entry name" value="Transglycosylase_SLT_dom_1"/>
</dbReference>
<dbReference type="Gene3D" id="1.10.530.10">
    <property type="match status" value="1"/>
</dbReference>
<feature type="compositionally biased region" description="Acidic residues" evidence="1">
    <location>
        <begin position="1151"/>
        <end position="1163"/>
    </location>
</feature>
<dbReference type="SUPFAM" id="SSF53955">
    <property type="entry name" value="Lysozyme-like"/>
    <property type="match status" value="1"/>
</dbReference>
<organism evidence="3">
    <name type="scientific">marine metagenome</name>
    <dbReference type="NCBI Taxonomy" id="408172"/>
    <lineage>
        <taxon>unclassified sequences</taxon>
        <taxon>metagenomes</taxon>
        <taxon>ecological metagenomes</taxon>
    </lineage>
</organism>
<evidence type="ECO:0000256" key="1">
    <source>
        <dbReference type="SAM" id="MobiDB-lite"/>
    </source>
</evidence>
<reference evidence="3" key="1">
    <citation type="submission" date="2018-05" db="EMBL/GenBank/DDBJ databases">
        <authorList>
            <person name="Lanie J.A."/>
            <person name="Ng W.-L."/>
            <person name="Kazmierczak K.M."/>
            <person name="Andrzejewski T.M."/>
            <person name="Davidsen T.M."/>
            <person name="Wayne K.J."/>
            <person name="Tettelin H."/>
            <person name="Glass J.I."/>
            <person name="Rusch D."/>
            <person name="Podicherti R."/>
            <person name="Tsui H.-C.T."/>
            <person name="Winkler M.E."/>
        </authorList>
    </citation>
    <scope>NUCLEOTIDE SEQUENCE</scope>
</reference>
<dbReference type="AlphaFoldDB" id="A0A381W3I5"/>